<dbReference type="GO" id="GO:1990904">
    <property type="term" value="C:ribonucleoprotein complex"/>
    <property type="evidence" value="ECO:0007669"/>
    <property type="project" value="UniProtKB-KW"/>
</dbReference>
<dbReference type="HAMAP" id="MF_01363">
    <property type="entry name" value="Ribosomal_bL21"/>
    <property type="match status" value="1"/>
</dbReference>
<dbReference type="PANTHER" id="PTHR21349">
    <property type="entry name" value="50S RIBOSOMAL PROTEIN L21"/>
    <property type="match status" value="1"/>
</dbReference>
<keyword evidence="3" id="KW-0687">Ribonucleoprotein</keyword>
<evidence type="ECO:0000256" key="2">
    <source>
        <dbReference type="ARBA" id="ARBA00022980"/>
    </source>
</evidence>
<organism evidence="5 6">
    <name type="scientific">Symbiochloris irregularis</name>
    <dbReference type="NCBI Taxonomy" id="706552"/>
    <lineage>
        <taxon>Eukaryota</taxon>
        <taxon>Viridiplantae</taxon>
        <taxon>Chlorophyta</taxon>
        <taxon>core chlorophytes</taxon>
        <taxon>Trebouxiophyceae</taxon>
        <taxon>Trebouxiales</taxon>
        <taxon>Trebouxiaceae</taxon>
        <taxon>Symbiochloris</taxon>
    </lineage>
</organism>
<keyword evidence="2" id="KW-0689">Ribosomal protein</keyword>
<sequence>MESRLGLLRSDFAGQAIQSARQACRSIYSDAEDDLPRQYSKAGRVDGPYTLKRTPVFAVVEIGPTQYKVSADDLVYAEKLKGVTVNDKVTLNRVLMLGSRYETVIGRPIVPEAFVSAAVEEQILDGKVLVFHKRRRKNSKKMKGHRQELTGLRILEVHGIESEQATPAEEAIAA</sequence>
<dbReference type="Pfam" id="PF00829">
    <property type="entry name" value="Ribosomal_L21p"/>
    <property type="match status" value="1"/>
</dbReference>
<evidence type="ECO:0000256" key="3">
    <source>
        <dbReference type="ARBA" id="ARBA00023274"/>
    </source>
</evidence>
<dbReference type="GO" id="GO:0003735">
    <property type="term" value="F:structural constituent of ribosome"/>
    <property type="evidence" value="ECO:0007669"/>
    <property type="project" value="InterPro"/>
</dbReference>
<gene>
    <name evidence="5" type="ORF">WJX73_008472</name>
</gene>
<dbReference type="GO" id="GO:0003723">
    <property type="term" value="F:RNA binding"/>
    <property type="evidence" value="ECO:0007669"/>
    <property type="project" value="InterPro"/>
</dbReference>
<accession>A0AAW1PNY8</accession>
<dbReference type="InterPro" id="IPR028909">
    <property type="entry name" value="bL21-like"/>
</dbReference>
<keyword evidence="6" id="KW-1185">Reference proteome</keyword>
<dbReference type="InterPro" id="IPR036164">
    <property type="entry name" value="bL21-like_sf"/>
</dbReference>
<dbReference type="NCBIfam" id="TIGR00061">
    <property type="entry name" value="L21"/>
    <property type="match status" value="1"/>
</dbReference>
<comment type="similarity">
    <text evidence="1">Belongs to the bacterial ribosomal protein bL21 family.</text>
</comment>
<dbReference type="EMBL" id="JALJOQ010000011">
    <property type="protein sequence ID" value="KAK9811176.1"/>
    <property type="molecule type" value="Genomic_DNA"/>
</dbReference>
<evidence type="ECO:0000313" key="6">
    <source>
        <dbReference type="Proteomes" id="UP001465755"/>
    </source>
</evidence>
<dbReference type="GO" id="GO:0006412">
    <property type="term" value="P:translation"/>
    <property type="evidence" value="ECO:0007669"/>
    <property type="project" value="InterPro"/>
</dbReference>
<reference evidence="5 6" key="1">
    <citation type="journal article" date="2024" name="Nat. Commun.">
        <title>Phylogenomics reveals the evolutionary origins of lichenization in chlorophyte algae.</title>
        <authorList>
            <person name="Puginier C."/>
            <person name="Libourel C."/>
            <person name="Otte J."/>
            <person name="Skaloud P."/>
            <person name="Haon M."/>
            <person name="Grisel S."/>
            <person name="Petersen M."/>
            <person name="Berrin J.G."/>
            <person name="Delaux P.M."/>
            <person name="Dal Grande F."/>
            <person name="Keller J."/>
        </authorList>
    </citation>
    <scope>NUCLEOTIDE SEQUENCE [LARGE SCALE GENOMIC DNA]</scope>
    <source>
        <strain evidence="5 6">SAG 2036</strain>
    </source>
</reference>
<dbReference type="InterPro" id="IPR001787">
    <property type="entry name" value="Ribosomal_bL21"/>
</dbReference>
<proteinExistence type="inferred from homology"/>
<dbReference type="GO" id="GO:0005840">
    <property type="term" value="C:ribosome"/>
    <property type="evidence" value="ECO:0007669"/>
    <property type="project" value="UniProtKB-KW"/>
</dbReference>
<dbReference type="PANTHER" id="PTHR21349:SF0">
    <property type="entry name" value="LARGE RIBOSOMAL SUBUNIT PROTEIN BL21M"/>
    <property type="match status" value="1"/>
</dbReference>
<dbReference type="Proteomes" id="UP001465755">
    <property type="component" value="Unassembled WGS sequence"/>
</dbReference>
<evidence type="ECO:0000256" key="4">
    <source>
        <dbReference type="ARBA" id="ARBA00044129"/>
    </source>
</evidence>
<dbReference type="SUPFAM" id="SSF141091">
    <property type="entry name" value="L21p-like"/>
    <property type="match status" value="1"/>
</dbReference>
<dbReference type="AlphaFoldDB" id="A0AAW1PNY8"/>
<comment type="caution">
    <text evidence="5">The sequence shown here is derived from an EMBL/GenBank/DDBJ whole genome shotgun (WGS) entry which is preliminary data.</text>
</comment>
<name>A0AAW1PNY8_9CHLO</name>
<dbReference type="GO" id="GO:0005737">
    <property type="term" value="C:cytoplasm"/>
    <property type="evidence" value="ECO:0007669"/>
    <property type="project" value="UniProtKB-ARBA"/>
</dbReference>
<protein>
    <recommendedName>
        <fullName evidence="4">Large ribosomal subunit protein bL21m</fullName>
    </recommendedName>
</protein>
<evidence type="ECO:0000256" key="1">
    <source>
        <dbReference type="ARBA" id="ARBA00008563"/>
    </source>
</evidence>
<evidence type="ECO:0000313" key="5">
    <source>
        <dbReference type="EMBL" id="KAK9811176.1"/>
    </source>
</evidence>